<accession>A0AA38MJC6</accession>
<evidence type="ECO:0000313" key="1">
    <source>
        <dbReference type="EMBL" id="KAJ3659525.1"/>
    </source>
</evidence>
<comment type="caution">
    <text evidence="1">The sequence shown here is derived from an EMBL/GenBank/DDBJ whole genome shotgun (WGS) entry which is preliminary data.</text>
</comment>
<dbReference type="AlphaFoldDB" id="A0AA38MJC6"/>
<keyword evidence="2" id="KW-1185">Reference proteome</keyword>
<proteinExistence type="predicted"/>
<organism evidence="1 2">
    <name type="scientific">Zophobas morio</name>
    <dbReference type="NCBI Taxonomy" id="2755281"/>
    <lineage>
        <taxon>Eukaryota</taxon>
        <taxon>Metazoa</taxon>
        <taxon>Ecdysozoa</taxon>
        <taxon>Arthropoda</taxon>
        <taxon>Hexapoda</taxon>
        <taxon>Insecta</taxon>
        <taxon>Pterygota</taxon>
        <taxon>Neoptera</taxon>
        <taxon>Endopterygota</taxon>
        <taxon>Coleoptera</taxon>
        <taxon>Polyphaga</taxon>
        <taxon>Cucujiformia</taxon>
        <taxon>Tenebrionidae</taxon>
        <taxon>Zophobas</taxon>
    </lineage>
</organism>
<name>A0AA38MJC6_9CUCU</name>
<reference evidence="1" key="1">
    <citation type="journal article" date="2023" name="G3 (Bethesda)">
        <title>Whole genome assemblies of Zophobas morio and Tenebrio molitor.</title>
        <authorList>
            <person name="Kaur S."/>
            <person name="Stinson S.A."/>
            <person name="diCenzo G.C."/>
        </authorList>
    </citation>
    <scope>NUCLEOTIDE SEQUENCE</scope>
    <source>
        <strain evidence="1">QUZm001</strain>
    </source>
</reference>
<protein>
    <submittedName>
        <fullName evidence="1">Uncharacterized protein</fullName>
    </submittedName>
</protein>
<sequence length="325" mass="36507">MISSSRKYLIDQHCGTPLHKKKCDQQKTSRVSQTSMDKCLANSFKKTVKEAVKKKSEILQGEIVSLNQKVESLKSSNIDVVRLLTNGVDVGNHCNKVYSASYASKLQKLSLLLMEVSCINEAGGKKLKEVASLSLAEDYSIKEVHALRPKVRIVGISKDISEDSVLSYLKKQNRNIIHQSSFIQLHRFCPIRANADIFQADLSVDTVTYKLLLLKSGHVLIGLDPCSVFDAIIVPRCYNCNGLFHGSRQCRKQPTCPLCAENHKIKDCQLYKDKSDITDKKRCINCESMRNPPDNLNTKHAAWEYDACASYKVAVGHSKKDVFRI</sequence>
<dbReference type="Proteomes" id="UP001168821">
    <property type="component" value="Unassembled WGS sequence"/>
</dbReference>
<evidence type="ECO:0000313" key="2">
    <source>
        <dbReference type="Proteomes" id="UP001168821"/>
    </source>
</evidence>
<dbReference type="EMBL" id="JALNTZ010000003">
    <property type="protein sequence ID" value="KAJ3659525.1"/>
    <property type="molecule type" value="Genomic_DNA"/>
</dbReference>
<gene>
    <name evidence="1" type="ORF">Zmor_011209</name>
</gene>